<protein>
    <recommendedName>
        <fullName evidence="3">DUF2141 domain-containing protein</fullName>
    </recommendedName>
</protein>
<dbReference type="AlphaFoldDB" id="A0A8J3CNS4"/>
<dbReference type="InterPro" id="IPR018673">
    <property type="entry name" value="DUF2141"/>
</dbReference>
<proteinExistence type="predicted"/>
<accession>A0A8J3CNS4</accession>
<dbReference type="Proteomes" id="UP000634004">
    <property type="component" value="Unassembled WGS sequence"/>
</dbReference>
<evidence type="ECO:0000313" key="1">
    <source>
        <dbReference type="EMBL" id="GHA83239.1"/>
    </source>
</evidence>
<dbReference type="Pfam" id="PF09912">
    <property type="entry name" value="DUF2141"/>
    <property type="match status" value="1"/>
</dbReference>
<gene>
    <name evidence="1" type="ORF">GCM10009069_03160</name>
</gene>
<comment type="caution">
    <text evidence="1">The sequence shown here is derived from an EMBL/GenBank/DDBJ whole genome shotgun (WGS) entry which is preliminary data.</text>
</comment>
<evidence type="ECO:0000313" key="2">
    <source>
        <dbReference type="Proteomes" id="UP000634004"/>
    </source>
</evidence>
<dbReference type="EMBL" id="BMZH01000001">
    <property type="protein sequence ID" value="GHA83239.1"/>
    <property type="molecule type" value="Genomic_DNA"/>
</dbReference>
<dbReference type="RefSeq" id="WP_189494702.1">
    <property type="nucleotide sequence ID" value="NZ_BMZH01000001.1"/>
</dbReference>
<keyword evidence="2" id="KW-1185">Reference proteome</keyword>
<sequence>MVAILQKGLAIALTTGLTLLMGVESALAVDDTAVAVPVTITLTDVMETNVPLYISVQTEAEYQSMKGRGAVLKETSAGTITQTVQLPESGDYAVTIWHDLDNDGRFSMTDRYEVLDGWGTSGQARRDAAPTFQQSKINVPTYGASVTIAMIYPKH</sequence>
<reference evidence="1" key="1">
    <citation type="journal article" date="2014" name="Int. J. Syst. Evol. Microbiol.">
        <title>Complete genome sequence of Corynebacterium casei LMG S-19264T (=DSM 44701T), isolated from a smear-ripened cheese.</title>
        <authorList>
            <consortium name="US DOE Joint Genome Institute (JGI-PGF)"/>
            <person name="Walter F."/>
            <person name="Albersmeier A."/>
            <person name="Kalinowski J."/>
            <person name="Ruckert C."/>
        </authorList>
    </citation>
    <scope>NUCLEOTIDE SEQUENCE</scope>
    <source>
        <strain evidence="1">KCTC 32513</strain>
    </source>
</reference>
<reference evidence="1" key="2">
    <citation type="submission" date="2020-09" db="EMBL/GenBank/DDBJ databases">
        <authorList>
            <person name="Sun Q."/>
            <person name="Kim S."/>
        </authorList>
    </citation>
    <scope>NUCLEOTIDE SEQUENCE</scope>
    <source>
        <strain evidence="1">KCTC 32513</strain>
    </source>
</reference>
<name>A0A8J3CNS4_9PROT</name>
<organism evidence="1 2">
    <name type="scientific">Algimonas arctica</name>
    <dbReference type="NCBI Taxonomy" id="1479486"/>
    <lineage>
        <taxon>Bacteria</taxon>
        <taxon>Pseudomonadati</taxon>
        <taxon>Pseudomonadota</taxon>
        <taxon>Alphaproteobacteria</taxon>
        <taxon>Maricaulales</taxon>
        <taxon>Robiginitomaculaceae</taxon>
        <taxon>Algimonas</taxon>
    </lineage>
</organism>
<evidence type="ECO:0008006" key="3">
    <source>
        <dbReference type="Google" id="ProtNLM"/>
    </source>
</evidence>